<feature type="domain" description="DUF11" evidence="3">
    <location>
        <begin position="415"/>
        <end position="526"/>
    </location>
</feature>
<feature type="domain" description="DUF11" evidence="3">
    <location>
        <begin position="914"/>
        <end position="1011"/>
    </location>
</feature>
<dbReference type="AlphaFoldDB" id="A0A840ILR4"/>
<dbReference type="NCBIfam" id="TIGR01451">
    <property type="entry name" value="B_ant_repeat"/>
    <property type="match status" value="6"/>
</dbReference>
<dbReference type="InterPro" id="IPR006311">
    <property type="entry name" value="TAT_signal"/>
</dbReference>
<proteinExistence type="predicted"/>
<feature type="compositionally biased region" description="Low complexity" evidence="1">
    <location>
        <begin position="763"/>
        <end position="774"/>
    </location>
</feature>
<dbReference type="GO" id="GO:0005975">
    <property type="term" value="P:carbohydrate metabolic process"/>
    <property type="evidence" value="ECO:0007669"/>
    <property type="project" value="UniProtKB-ARBA"/>
</dbReference>
<dbReference type="EMBL" id="JACHNU010000009">
    <property type="protein sequence ID" value="MBB4664830.1"/>
    <property type="molecule type" value="Genomic_DNA"/>
</dbReference>
<reference evidence="5 6" key="1">
    <citation type="submission" date="2020-08" db="EMBL/GenBank/DDBJ databases">
        <title>Genomic Encyclopedia of Archaeal and Bacterial Type Strains, Phase II (KMG-II): from individual species to whole genera.</title>
        <authorList>
            <person name="Goeker M."/>
        </authorList>
    </citation>
    <scope>NUCLEOTIDE SEQUENCE [LARGE SCALE GENOMIC DNA]</scope>
    <source>
        <strain evidence="5 6">DSM 23288</strain>
    </source>
</reference>
<dbReference type="PROSITE" id="PS51318">
    <property type="entry name" value="TAT"/>
    <property type="match status" value="1"/>
</dbReference>
<feature type="region of interest" description="Disordered" evidence="1">
    <location>
        <begin position="509"/>
        <end position="530"/>
    </location>
</feature>
<evidence type="ECO:0000313" key="6">
    <source>
        <dbReference type="Proteomes" id="UP000585272"/>
    </source>
</evidence>
<dbReference type="PANTHER" id="PTHR34819">
    <property type="entry name" value="LARGE CYSTEINE-RICH PERIPLASMIC PROTEIN OMCB"/>
    <property type="match status" value="1"/>
</dbReference>
<evidence type="ECO:0000256" key="1">
    <source>
        <dbReference type="SAM" id="MobiDB-lite"/>
    </source>
</evidence>
<dbReference type="Gene3D" id="2.60.40.10">
    <property type="entry name" value="Immunoglobulins"/>
    <property type="match status" value="3"/>
</dbReference>
<feature type="domain" description="DUF11" evidence="3">
    <location>
        <begin position="794"/>
        <end position="907"/>
    </location>
</feature>
<dbReference type="InterPro" id="IPR047589">
    <property type="entry name" value="DUF11_rpt"/>
</dbReference>
<feature type="domain" description="DUF11" evidence="3">
    <location>
        <begin position="536"/>
        <end position="648"/>
    </location>
</feature>
<keyword evidence="2" id="KW-0732">Signal</keyword>
<feature type="domain" description="DUF11" evidence="3">
    <location>
        <begin position="657"/>
        <end position="771"/>
    </location>
</feature>
<protein>
    <submittedName>
        <fullName evidence="5">Putative repeat protein (TIGR01451 family)</fullName>
    </submittedName>
</protein>
<name>A0A840ILR4_9ACTN</name>
<feature type="signal peptide" evidence="2">
    <location>
        <begin position="1"/>
        <end position="32"/>
    </location>
</feature>
<dbReference type="InterPro" id="IPR013783">
    <property type="entry name" value="Ig-like_fold"/>
</dbReference>
<keyword evidence="6" id="KW-1185">Reference proteome</keyword>
<gene>
    <name evidence="5" type="ORF">BDZ31_004448</name>
</gene>
<dbReference type="SUPFAM" id="SSF101898">
    <property type="entry name" value="NHL repeat"/>
    <property type="match status" value="1"/>
</dbReference>
<feature type="region of interest" description="Disordered" evidence="1">
    <location>
        <begin position="748"/>
        <end position="788"/>
    </location>
</feature>
<dbReference type="InterPro" id="IPR001434">
    <property type="entry name" value="OmcB-like_DUF11"/>
</dbReference>
<evidence type="ECO:0000313" key="5">
    <source>
        <dbReference type="EMBL" id="MBB4664830.1"/>
    </source>
</evidence>
<dbReference type="Gene3D" id="2.130.10.10">
    <property type="entry name" value="YVTN repeat-like/Quinoprotein amine dehydrogenase"/>
    <property type="match status" value="1"/>
</dbReference>
<feature type="domain" description="DUF6923" evidence="4">
    <location>
        <begin position="53"/>
        <end position="272"/>
    </location>
</feature>
<dbReference type="InterPro" id="IPR051172">
    <property type="entry name" value="Chlamydia_OmcB"/>
</dbReference>
<accession>A0A840ILR4</accession>
<comment type="caution">
    <text evidence="5">The sequence shown here is derived from an EMBL/GenBank/DDBJ whole genome shotgun (WGS) entry which is preliminary data.</text>
</comment>
<evidence type="ECO:0000256" key="2">
    <source>
        <dbReference type="SAM" id="SignalP"/>
    </source>
</evidence>
<feature type="chain" id="PRO_5032306746" evidence="2">
    <location>
        <begin position="33"/>
        <end position="1037"/>
    </location>
</feature>
<feature type="region of interest" description="Disordered" evidence="1">
    <location>
        <begin position="629"/>
        <end position="651"/>
    </location>
</feature>
<dbReference type="Pfam" id="PF01345">
    <property type="entry name" value="DUF11"/>
    <property type="match status" value="5"/>
</dbReference>
<sequence length="1037" mass="106244">MPRGRRRRVRRAALAAALMTVAAGAAAPAASAAPWSCDAAGYVTQFDTRGTGGNTLFQRADRQPDGSYALTTLGQTTGTHINALAFRPHDGFMYAVDNTSRSLVRIENDGSGRPLFTDIGQPVGAPTHAMIVGAILADGTFFVWGNATTTGAIYDISGPTPRVVRTLSAADASVVGADVAVSPIDGKLYTTKGAGTHELIVDLATGTVTAGPIVAPGHIAGGQWFLPDGTLLAYNNTATVPQAIFAIDIAGQTIDALGPAPAASNVDAASCANGLALTKDVSPRTVTAGGELVYTYRATSRALQAGTLRFSDVLPAGMSYVPGGVTVDPTAFGTPSSYADSDTLTVSGPIMPGETVTITARVRVSPDHGCDVNAANQAQGTLTVGALPPITVDSDDPTTVDPGDETLARVVCSADLSIVKVPSASPAHPGQPLDYTLTVRNDGPSTARDVVVADTLPSQLTVTSVPAGCTASGQVVSCALGALAPGAVQTIQIGTTVAASATGTIVNEATVTGRTPDPDPGNNRSTPPTPIEELADLSIVKRANRARAIPGERITYTLEVANHGPSTARNVVVSDPLPAGVSHVSSDRACRLARGTVTCTVDTLAAGATTSFRIVVRVASSVDRRIDNTATVTSDTRDPDPGNNRSTRRVPLEPRADLSIVKQPSVERVLVGQQLFYTLVVRNAGPSDATGVTVTDTAGSGLTLLSAEASQGRCTLQGATVTCAIGRVASGGTAQVLVSARADAPGELVNGAEVEGDQEDPRTPNNRTTTRVPSVEPPVPPTPEAPPAIPQEADLAIVKRADRGRVVGARAIRYTLVVTNKGPGTATGVEVLDTPSLPVKVRSVRPTTGSCTRTVPIRCQLGTLAPGAEARIAIVVQPRAAGTLRNAASVTGNEPDPNAGDNLGRATTKVRGLLRLRKSADRQVVRAGGQLRYTLRVTNASGFALRGVRVCDRLPSGIALVRSAPRATLRRGAHCWTIQRLGAGATKRITFAARVLRGAAGRKVNTATATAPGAAIVRAKRAVTVAAGQVKAGGVTG</sequence>
<dbReference type="Proteomes" id="UP000585272">
    <property type="component" value="Unassembled WGS sequence"/>
</dbReference>
<evidence type="ECO:0000259" key="4">
    <source>
        <dbReference type="Pfam" id="PF21959"/>
    </source>
</evidence>
<dbReference type="InterPro" id="IPR015943">
    <property type="entry name" value="WD40/YVTN_repeat-like_dom_sf"/>
</dbReference>
<feature type="compositionally biased region" description="Pro residues" evidence="1">
    <location>
        <begin position="775"/>
        <end position="788"/>
    </location>
</feature>
<organism evidence="5 6">
    <name type="scientific">Conexibacter arvalis</name>
    <dbReference type="NCBI Taxonomy" id="912552"/>
    <lineage>
        <taxon>Bacteria</taxon>
        <taxon>Bacillati</taxon>
        <taxon>Actinomycetota</taxon>
        <taxon>Thermoleophilia</taxon>
        <taxon>Solirubrobacterales</taxon>
        <taxon>Conexibacteraceae</taxon>
        <taxon>Conexibacter</taxon>
    </lineage>
</organism>
<dbReference type="Pfam" id="PF21959">
    <property type="entry name" value="DUF6923"/>
    <property type="match status" value="1"/>
</dbReference>
<dbReference type="InterPro" id="IPR054215">
    <property type="entry name" value="DUF6923"/>
</dbReference>
<evidence type="ECO:0000259" key="3">
    <source>
        <dbReference type="Pfam" id="PF01345"/>
    </source>
</evidence>